<evidence type="ECO:0000313" key="2">
    <source>
        <dbReference type="EMBL" id="RLK52319.1"/>
    </source>
</evidence>
<dbReference type="Proteomes" id="UP000273158">
    <property type="component" value="Unassembled WGS sequence"/>
</dbReference>
<evidence type="ECO:0000256" key="1">
    <source>
        <dbReference type="SAM" id="Phobius"/>
    </source>
</evidence>
<feature type="transmembrane region" description="Helical" evidence="1">
    <location>
        <begin position="64"/>
        <end position="87"/>
    </location>
</feature>
<feature type="transmembrane region" description="Helical" evidence="1">
    <location>
        <begin position="20"/>
        <end position="44"/>
    </location>
</feature>
<keyword evidence="1" id="KW-0812">Transmembrane</keyword>
<sequence>MTDPAEHRIEKAQLRRAPKYGVFLALGAALGIIAALILTFAFAGGQDATDESPFTGVTYTTTQVFGFVALICIPVGLALGGVVALILDRTVGRRTREVTVDHERHVEPPVGDED</sequence>
<evidence type="ECO:0008006" key="4">
    <source>
        <dbReference type="Google" id="ProtNLM"/>
    </source>
</evidence>
<reference evidence="2 3" key="1">
    <citation type="journal article" date="2015" name="Stand. Genomic Sci.">
        <title>Genomic Encyclopedia of Bacterial and Archaeal Type Strains, Phase III: the genomes of soil and plant-associated and newly described type strains.</title>
        <authorList>
            <person name="Whitman W.B."/>
            <person name="Woyke T."/>
            <person name="Klenk H.P."/>
            <person name="Zhou Y."/>
            <person name="Lilburn T.G."/>
            <person name="Beck B.J."/>
            <person name="De Vos P."/>
            <person name="Vandamme P."/>
            <person name="Eisen J.A."/>
            <person name="Garrity G."/>
            <person name="Hugenholtz P."/>
            <person name="Kyrpides N.C."/>
        </authorList>
    </citation>
    <scope>NUCLEOTIDE SEQUENCE [LARGE SCALE GENOMIC DNA]</scope>
    <source>
        <strain evidence="2 3">S2T63</strain>
    </source>
</reference>
<protein>
    <recommendedName>
        <fullName evidence="4">Potassium transporter Trk</fullName>
    </recommendedName>
</protein>
<evidence type="ECO:0000313" key="3">
    <source>
        <dbReference type="Proteomes" id="UP000273158"/>
    </source>
</evidence>
<keyword evidence="1" id="KW-1133">Transmembrane helix</keyword>
<organism evidence="2 3">
    <name type="scientific">Microbacterium telephonicum</name>
    <dbReference type="NCBI Taxonomy" id="1714841"/>
    <lineage>
        <taxon>Bacteria</taxon>
        <taxon>Bacillati</taxon>
        <taxon>Actinomycetota</taxon>
        <taxon>Actinomycetes</taxon>
        <taxon>Micrococcales</taxon>
        <taxon>Microbacteriaceae</taxon>
        <taxon>Microbacterium</taxon>
    </lineage>
</organism>
<accession>A0A498CAW7</accession>
<comment type="caution">
    <text evidence="2">The sequence shown here is derived from an EMBL/GenBank/DDBJ whole genome shotgun (WGS) entry which is preliminary data.</text>
</comment>
<dbReference type="EMBL" id="RCDB01000001">
    <property type="protein sequence ID" value="RLK52319.1"/>
    <property type="molecule type" value="Genomic_DNA"/>
</dbReference>
<dbReference type="AlphaFoldDB" id="A0A498CAW7"/>
<proteinExistence type="predicted"/>
<keyword evidence="1" id="KW-0472">Membrane</keyword>
<name>A0A498CAW7_9MICO</name>
<dbReference type="RefSeq" id="WP_121056935.1">
    <property type="nucleotide sequence ID" value="NZ_RCDB01000001.1"/>
</dbReference>
<keyword evidence="3" id="KW-1185">Reference proteome</keyword>
<gene>
    <name evidence="2" type="ORF">C7474_0253</name>
</gene>